<comment type="subunit">
    <text evidence="3">UreD, UreF and UreG form a complex that acts as a GTP-hydrolysis-dependent molecular chaperone, activating the urease apoprotein by helping to assemble the nickel containing metallocenter of UreC. The UreE protein probably delivers the nickel.</text>
</comment>
<comment type="subcellular location">
    <subcellularLocation>
        <location evidence="3">Cytoplasm</location>
    </subcellularLocation>
</comment>
<dbReference type="PANTHER" id="PTHR33620:SF1">
    <property type="entry name" value="UREASE ACCESSORY PROTEIN F"/>
    <property type="match status" value="1"/>
</dbReference>
<dbReference type="PIRSF" id="PIRSF009467">
    <property type="entry name" value="Ureas_acces_UreF"/>
    <property type="match status" value="1"/>
</dbReference>
<name>A0A3N0V0N9_9PROT</name>
<dbReference type="Gene3D" id="1.10.4190.10">
    <property type="entry name" value="Urease accessory protein UreF"/>
    <property type="match status" value="1"/>
</dbReference>
<keyword evidence="5" id="KW-1185">Reference proteome</keyword>
<comment type="similarity">
    <text evidence="3">Belongs to the UreF family.</text>
</comment>
<dbReference type="EMBL" id="RJVP01000003">
    <property type="protein sequence ID" value="ROH86376.1"/>
    <property type="molecule type" value="Genomic_DNA"/>
</dbReference>
<evidence type="ECO:0000256" key="2">
    <source>
        <dbReference type="ARBA" id="ARBA00023186"/>
    </source>
</evidence>
<comment type="function">
    <text evidence="3">Required for maturation of urease via the functional incorporation of the urease nickel metallocenter.</text>
</comment>
<keyword evidence="2 3" id="KW-0143">Chaperone</keyword>
<evidence type="ECO:0000313" key="5">
    <source>
        <dbReference type="Proteomes" id="UP000275137"/>
    </source>
</evidence>
<dbReference type="Proteomes" id="UP000275137">
    <property type="component" value="Unassembled WGS sequence"/>
</dbReference>
<dbReference type="PANTHER" id="PTHR33620">
    <property type="entry name" value="UREASE ACCESSORY PROTEIN F"/>
    <property type="match status" value="1"/>
</dbReference>
<evidence type="ECO:0000256" key="3">
    <source>
        <dbReference type="HAMAP-Rule" id="MF_01385"/>
    </source>
</evidence>
<sequence length="211" mass="23493">MLPVGAYSYSQGLEWAIECGDVHDLASAQTWIGDVLHIYQAGFELPVLQRLHQAWQADDMTLLQHWDAYFQAGRDTAEAHAESRQMGYSLVRLLQGLQTLPEPVLARFEQLAEPAFPTIYAGVAYHWHIPLAQAMQAYAWSWVENQVSAAMKTVPLGQVAGQKMLFALGAELPALVATAMQRDDDGISNFCPALSIAGCRHETQYTRLFRS</sequence>
<dbReference type="GO" id="GO:0005737">
    <property type="term" value="C:cytoplasm"/>
    <property type="evidence" value="ECO:0007669"/>
    <property type="project" value="UniProtKB-SubCell"/>
</dbReference>
<comment type="caution">
    <text evidence="4">The sequence shown here is derived from an EMBL/GenBank/DDBJ whole genome shotgun (WGS) entry which is preliminary data.</text>
</comment>
<keyword evidence="1 3" id="KW-0996">Nickel insertion</keyword>
<evidence type="ECO:0000256" key="1">
    <source>
        <dbReference type="ARBA" id="ARBA00022988"/>
    </source>
</evidence>
<dbReference type="GO" id="GO:0016151">
    <property type="term" value="F:nickel cation binding"/>
    <property type="evidence" value="ECO:0007669"/>
    <property type="project" value="UniProtKB-UniRule"/>
</dbReference>
<reference evidence="4 5" key="1">
    <citation type="submission" date="2018-10" db="EMBL/GenBank/DDBJ databases">
        <authorList>
            <person name="Chen W.-M."/>
        </authorList>
    </citation>
    <scope>NUCLEOTIDE SEQUENCE [LARGE SCALE GENOMIC DNA]</scope>
    <source>
        <strain evidence="4 5">H-5</strain>
    </source>
</reference>
<dbReference type="InterPro" id="IPR038277">
    <property type="entry name" value="UreF_sf"/>
</dbReference>
<keyword evidence="3" id="KW-0963">Cytoplasm</keyword>
<proteinExistence type="inferred from homology"/>
<dbReference type="AlphaFoldDB" id="A0A3N0V0N9"/>
<gene>
    <name evidence="3" type="primary">ureF</name>
    <name evidence="4" type="ORF">ED236_06895</name>
</gene>
<organism evidence="4 5">
    <name type="scientific">Pseudomethylobacillus aquaticus</name>
    <dbReference type="NCBI Taxonomy" id="2676064"/>
    <lineage>
        <taxon>Bacteria</taxon>
        <taxon>Pseudomonadati</taxon>
        <taxon>Pseudomonadota</taxon>
        <taxon>Betaproteobacteria</taxon>
        <taxon>Nitrosomonadales</taxon>
        <taxon>Methylophilaceae</taxon>
        <taxon>Pseudomethylobacillus</taxon>
    </lineage>
</organism>
<accession>A0A3N0V0N9</accession>
<dbReference type="Pfam" id="PF01730">
    <property type="entry name" value="UreF"/>
    <property type="match status" value="1"/>
</dbReference>
<dbReference type="HAMAP" id="MF_01385">
    <property type="entry name" value="UreF"/>
    <property type="match status" value="1"/>
</dbReference>
<dbReference type="InterPro" id="IPR002639">
    <property type="entry name" value="UreF"/>
</dbReference>
<protein>
    <recommendedName>
        <fullName evidence="3">Urease accessory protein UreF</fullName>
    </recommendedName>
</protein>
<evidence type="ECO:0000313" key="4">
    <source>
        <dbReference type="EMBL" id="ROH86376.1"/>
    </source>
</evidence>